<dbReference type="PANTHER" id="PTHR21272">
    <property type="entry name" value="CATABOLIC 3-DEHYDROQUINASE"/>
    <property type="match status" value="1"/>
</dbReference>
<keyword evidence="9" id="KW-1185">Reference proteome</keyword>
<protein>
    <recommendedName>
        <fullName evidence="5 7">3-dehydroquinate dehydratase</fullName>
        <shortName evidence="7">3-dehydroquinase</shortName>
        <ecNumber evidence="5 7">4.2.1.10</ecNumber>
    </recommendedName>
    <alternativeName>
        <fullName evidence="7">Type II DHQase</fullName>
    </alternativeName>
</protein>
<feature type="binding site" evidence="7">
    <location>
        <position position="71"/>
    </location>
    <ligand>
        <name>substrate</name>
    </ligand>
</feature>
<name>A0ABQ0E2N6_9PORP</name>
<keyword evidence="6 7" id="KW-0456">Lyase</keyword>
<gene>
    <name evidence="7 8" type="primary">aroQ</name>
    <name evidence="8" type="ORF">Tsumi_10860</name>
</gene>
<dbReference type="SUPFAM" id="SSF52304">
    <property type="entry name" value="Type II 3-dehydroquinate dehydratase"/>
    <property type="match status" value="1"/>
</dbReference>
<dbReference type="NCBIfam" id="NF003805">
    <property type="entry name" value="PRK05395.1-2"/>
    <property type="match status" value="1"/>
</dbReference>
<evidence type="ECO:0000256" key="2">
    <source>
        <dbReference type="ARBA" id="ARBA00004902"/>
    </source>
</evidence>
<evidence type="ECO:0000256" key="5">
    <source>
        <dbReference type="ARBA" id="ARBA00012060"/>
    </source>
</evidence>
<feature type="binding site" evidence="7">
    <location>
        <position position="84"/>
    </location>
    <ligand>
        <name>substrate</name>
    </ligand>
</feature>
<comment type="subunit">
    <text evidence="4 7">Homododecamer.</text>
</comment>
<keyword evidence="7" id="KW-0028">Amino-acid biosynthesis</keyword>
<comment type="similarity">
    <text evidence="3 7">Belongs to the type-II 3-dehydroquinase family.</text>
</comment>
<comment type="catalytic activity">
    <reaction evidence="1 7">
        <text>3-dehydroquinate = 3-dehydroshikimate + H2O</text>
        <dbReference type="Rhea" id="RHEA:21096"/>
        <dbReference type="ChEBI" id="CHEBI:15377"/>
        <dbReference type="ChEBI" id="CHEBI:16630"/>
        <dbReference type="ChEBI" id="CHEBI:32364"/>
        <dbReference type="EC" id="4.2.1.10"/>
    </reaction>
</comment>
<evidence type="ECO:0000256" key="1">
    <source>
        <dbReference type="ARBA" id="ARBA00001864"/>
    </source>
</evidence>
<sequence>MPINKILILNGPNLKHVGKREPDIYGSTPIVPYLESLQALFPFTIECCYTNSEGEIIDRIESTEADGIVLNAGGYTHTSVAIADAIRATVVPVIEVHISNIYARESFRRQSLIAPFCKGSVSGFGLDGYRLALIGLEQIIANQAK</sequence>
<reference evidence="8 9" key="1">
    <citation type="journal article" date="2025" name="Int. J. Syst. Evol. Microbiol.">
        <title>Desulfovibrio falkowii sp. nov., Porphyromonas miyakawae sp. nov., Mediterraneibacter flintii sp. nov. and Owariibacterium komagatae gen. nov., sp. nov., isolated from human faeces.</title>
        <authorList>
            <person name="Hamaguchi T."/>
            <person name="Ohara M."/>
            <person name="Hisatomi A."/>
            <person name="Sekiguchi K."/>
            <person name="Takeda J.I."/>
            <person name="Ueyama J."/>
            <person name="Ito M."/>
            <person name="Nishiwaki H."/>
            <person name="Ogi T."/>
            <person name="Hirayama M."/>
            <person name="Ohkuma M."/>
            <person name="Sakamoto M."/>
            <person name="Ohno K."/>
        </authorList>
    </citation>
    <scope>NUCLEOTIDE SEQUENCE [LARGE SCALE GENOMIC DNA]</scope>
    <source>
        <strain evidence="8 9">13CB11C</strain>
    </source>
</reference>
<dbReference type="HAMAP" id="MF_00169">
    <property type="entry name" value="AroQ"/>
    <property type="match status" value="1"/>
</dbReference>
<evidence type="ECO:0000256" key="7">
    <source>
        <dbReference type="HAMAP-Rule" id="MF_00169"/>
    </source>
</evidence>
<dbReference type="NCBIfam" id="NF003807">
    <property type="entry name" value="PRK05395.1-4"/>
    <property type="match status" value="1"/>
</dbReference>
<dbReference type="PIRSF" id="PIRSF001399">
    <property type="entry name" value="DHquinase_II"/>
    <property type="match status" value="1"/>
</dbReference>
<dbReference type="Pfam" id="PF01220">
    <property type="entry name" value="DHquinase_II"/>
    <property type="match status" value="1"/>
</dbReference>
<evidence type="ECO:0000313" key="8">
    <source>
        <dbReference type="EMBL" id="GAB1251980.1"/>
    </source>
</evidence>
<accession>A0ABQ0E2N6</accession>
<proteinExistence type="inferred from homology"/>
<dbReference type="EC" id="4.2.1.10" evidence="5 7"/>
<dbReference type="Proteomes" id="UP001628220">
    <property type="component" value="Unassembled WGS sequence"/>
</dbReference>
<feature type="binding site" evidence="7">
    <location>
        <begin position="98"/>
        <end position="99"/>
    </location>
    <ligand>
        <name>substrate</name>
    </ligand>
</feature>
<feature type="binding site" evidence="7">
    <location>
        <position position="108"/>
    </location>
    <ligand>
        <name>substrate</name>
    </ligand>
</feature>
<dbReference type="InterPro" id="IPR001874">
    <property type="entry name" value="DHquinase_II"/>
</dbReference>
<comment type="pathway">
    <text evidence="2 7">Metabolic intermediate biosynthesis; chorismate biosynthesis; chorismate from D-erythrose 4-phosphate and phosphoenolpyruvate: step 3/7.</text>
</comment>
<comment type="function">
    <text evidence="7">Catalyzes a trans-dehydration via an enolate intermediate.</text>
</comment>
<dbReference type="InterPro" id="IPR036441">
    <property type="entry name" value="DHquinase_II_sf"/>
</dbReference>
<feature type="site" description="Transition state stabilizer" evidence="7">
    <location>
        <position position="20"/>
    </location>
</feature>
<feature type="active site" description="Proton acceptor" evidence="7">
    <location>
        <position position="25"/>
    </location>
</feature>
<organism evidence="8 9">
    <name type="scientific">Porphyromonas miyakawae</name>
    <dbReference type="NCBI Taxonomy" id="3137470"/>
    <lineage>
        <taxon>Bacteria</taxon>
        <taxon>Pseudomonadati</taxon>
        <taxon>Bacteroidota</taxon>
        <taxon>Bacteroidia</taxon>
        <taxon>Bacteroidales</taxon>
        <taxon>Porphyromonadaceae</taxon>
        <taxon>Porphyromonas</taxon>
    </lineage>
</organism>
<dbReference type="EMBL" id="BAAFSF010000004">
    <property type="protein sequence ID" value="GAB1251980.1"/>
    <property type="molecule type" value="Genomic_DNA"/>
</dbReference>
<evidence type="ECO:0000313" key="9">
    <source>
        <dbReference type="Proteomes" id="UP001628220"/>
    </source>
</evidence>
<feature type="binding site" evidence="7">
    <location>
        <position position="77"/>
    </location>
    <ligand>
        <name>substrate</name>
    </ligand>
</feature>
<dbReference type="PANTHER" id="PTHR21272:SF3">
    <property type="entry name" value="CATABOLIC 3-DEHYDROQUINASE"/>
    <property type="match status" value="1"/>
</dbReference>
<keyword evidence="7" id="KW-0057">Aromatic amino acid biosynthesis</keyword>
<feature type="active site" description="Proton donor" evidence="7">
    <location>
        <position position="97"/>
    </location>
</feature>
<evidence type="ECO:0000256" key="3">
    <source>
        <dbReference type="ARBA" id="ARBA00011037"/>
    </source>
</evidence>
<comment type="caution">
    <text evidence="8">The sequence shown here is derived from an EMBL/GenBank/DDBJ whole genome shotgun (WGS) entry which is preliminary data.</text>
</comment>
<evidence type="ECO:0000256" key="4">
    <source>
        <dbReference type="ARBA" id="ARBA00011193"/>
    </source>
</evidence>
<evidence type="ECO:0000256" key="6">
    <source>
        <dbReference type="ARBA" id="ARBA00023239"/>
    </source>
</evidence>
<dbReference type="CDD" id="cd00466">
    <property type="entry name" value="DHQase_II"/>
    <property type="match status" value="1"/>
</dbReference>
<dbReference type="Gene3D" id="3.40.50.9100">
    <property type="entry name" value="Dehydroquinase, class II"/>
    <property type="match status" value="1"/>
</dbReference>